<dbReference type="InterPro" id="IPR017871">
    <property type="entry name" value="ABC_transporter-like_CS"/>
</dbReference>
<dbReference type="GO" id="GO:0016887">
    <property type="term" value="F:ATP hydrolysis activity"/>
    <property type="evidence" value="ECO:0007669"/>
    <property type="project" value="InterPro"/>
</dbReference>
<organism evidence="5 6">
    <name type="scientific">Clostridium tetanomorphum</name>
    <dbReference type="NCBI Taxonomy" id="1553"/>
    <lineage>
        <taxon>Bacteria</taxon>
        <taxon>Bacillati</taxon>
        <taxon>Bacillota</taxon>
        <taxon>Clostridia</taxon>
        <taxon>Eubacteriales</taxon>
        <taxon>Clostridiaceae</taxon>
        <taxon>Clostridium</taxon>
    </lineage>
</organism>
<dbReference type="InterPro" id="IPR027417">
    <property type="entry name" value="P-loop_NTPase"/>
</dbReference>
<keyword evidence="3 5" id="KW-0067">ATP-binding</keyword>
<protein>
    <submittedName>
        <fullName evidence="5">ABC transporter ATP-binding protein</fullName>
    </submittedName>
</protein>
<keyword evidence="2" id="KW-0547">Nucleotide-binding</keyword>
<proteinExistence type="predicted"/>
<dbReference type="EMBL" id="JAAZWO010000023">
    <property type="protein sequence ID" value="MBC2399148.1"/>
    <property type="molecule type" value="Genomic_DNA"/>
</dbReference>
<dbReference type="InterPro" id="IPR003593">
    <property type="entry name" value="AAA+_ATPase"/>
</dbReference>
<sequence length="261" mass="30356">MIYILELVNVSKEYKRKNKETVMAVDNVSFTLKKGQIYSMVGESGSGKSTVARMINMMEMPSKGEVRFKDNVLNNLKYKDILYMRKNIQLVLQNGKASLNPTKSVQYLIEEPMKNILNFSRELIKKHLYDVMDKLELPKLYLKKRPYELSGGEQQRVCIARALTVSPELIVFDESLSGQDDITRKKLMDVLKNIQSKNSCTMLLITHDIDVALYMSDHILVMKEGKLIEEVNFITDMNSLKEEYSRTLFSEYIKKEWRNVE</sequence>
<dbReference type="InterPro" id="IPR050319">
    <property type="entry name" value="ABC_transp_ATP-bind"/>
</dbReference>
<dbReference type="PROSITE" id="PS00211">
    <property type="entry name" value="ABC_TRANSPORTER_1"/>
    <property type="match status" value="1"/>
</dbReference>
<feature type="domain" description="ABC transporter" evidence="4">
    <location>
        <begin position="5"/>
        <end position="249"/>
    </location>
</feature>
<dbReference type="GO" id="GO:0055085">
    <property type="term" value="P:transmembrane transport"/>
    <property type="evidence" value="ECO:0007669"/>
    <property type="project" value="UniProtKB-ARBA"/>
</dbReference>
<evidence type="ECO:0000313" key="5">
    <source>
        <dbReference type="EMBL" id="MBC2399148.1"/>
    </source>
</evidence>
<dbReference type="SMART" id="SM00382">
    <property type="entry name" value="AAA"/>
    <property type="match status" value="1"/>
</dbReference>
<evidence type="ECO:0000313" key="6">
    <source>
        <dbReference type="Proteomes" id="UP000563151"/>
    </source>
</evidence>
<evidence type="ECO:0000256" key="3">
    <source>
        <dbReference type="ARBA" id="ARBA00022840"/>
    </source>
</evidence>
<evidence type="ECO:0000256" key="2">
    <source>
        <dbReference type="ARBA" id="ARBA00022741"/>
    </source>
</evidence>
<dbReference type="CDD" id="cd03257">
    <property type="entry name" value="ABC_NikE_OppD_transporters"/>
    <property type="match status" value="1"/>
</dbReference>
<dbReference type="SUPFAM" id="SSF52540">
    <property type="entry name" value="P-loop containing nucleoside triphosphate hydrolases"/>
    <property type="match status" value="1"/>
</dbReference>
<dbReference type="InterPro" id="IPR003439">
    <property type="entry name" value="ABC_transporter-like_ATP-bd"/>
</dbReference>
<name>A0A923E9V8_CLOTT</name>
<dbReference type="Proteomes" id="UP000563151">
    <property type="component" value="Unassembled WGS sequence"/>
</dbReference>
<dbReference type="PANTHER" id="PTHR43776">
    <property type="entry name" value="TRANSPORT ATP-BINDING PROTEIN"/>
    <property type="match status" value="1"/>
</dbReference>
<keyword evidence="1" id="KW-0813">Transport</keyword>
<dbReference type="GO" id="GO:0005524">
    <property type="term" value="F:ATP binding"/>
    <property type="evidence" value="ECO:0007669"/>
    <property type="project" value="UniProtKB-KW"/>
</dbReference>
<comment type="caution">
    <text evidence="5">The sequence shown here is derived from an EMBL/GenBank/DDBJ whole genome shotgun (WGS) entry which is preliminary data.</text>
</comment>
<dbReference type="PROSITE" id="PS50893">
    <property type="entry name" value="ABC_TRANSPORTER_2"/>
    <property type="match status" value="1"/>
</dbReference>
<evidence type="ECO:0000259" key="4">
    <source>
        <dbReference type="PROSITE" id="PS50893"/>
    </source>
</evidence>
<dbReference type="Pfam" id="PF00005">
    <property type="entry name" value="ABC_tran"/>
    <property type="match status" value="1"/>
</dbReference>
<keyword evidence="6" id="KW-1185">Reference proteome</keyword>
<reference evidence="5 6" key="1">
    <citation type="submission" date="2020-04" db="EMBL/GenBank/DDBJ databases">
        <title>Genomic insights into acetone-butanol-ethanol (ABE) fermentation by sequencing solventogenic clostridia strains.</title>
        <authorList>
            <person name="Brown S."/>
        </authorList>
    </citation>
    <scope>NUCLEOTIDE SEQUENCE [LARGE SCALE GENOMIC DNA]</scope>
    <source>
        <strain evidence="5 6">DJ011</strain>
    </source>
</reference>
<dbReference type="Gene3D" id="3.40.50.300">
    <property type="entry name" value="P-loop containing nucleotide triphosphate hydrolases"/>
    <property type="match status" value="1"/>
</dbReference>
<accession>A0A923E9V8</accession>
<dbReference type="RefSeq" id="WP_173680289.1">
    <property type="nucleotide sequence ID" value="NZ_JAAZWO010000023.1"/>
</dbReference>
<gene>
    <name evidence="5" type="ORF">HGG79_15410</name>
</gene>
<dbReference type="AlphaFoldDB" id="A0A923E9V8"/>
<evidence type="ECO:0000256" key="1">
    <source>
        <dbReference type="ARBA" id="ARBA00022448"/>
    </source>
</evidence>